<proteinExistence type="predicted"/>
<comment type="caution">
    <text evidence="1">The sequence shown here is derived from an EMBL/GenBank/DDBJ whole genome shotgun (WGS) entry which is preliminary data.</text>
</comment>
<sequence length="103" mass="12011">MASNTPDLPPYVRLVTVYGAVVMRRTVSGLWAGRALRKLDFAKRGLLSCEKEVLEWREVKNTCVVCSKPTILAVLWEEPVTEKPLWFHREKHEYRGIYHKPMK</sequence>
<dbReference type="AlphaFoldDB" id="A0AAD3RHL4"/>
<evidence type="ECO:0000313" key="2">
    <source>
        <dbReference type="Proteomes" id="UP001279410"/>
    </source>
</evidence>
<dbReference type="Proteomes" id="UP001279410">
    <property type="component" value="Unassembled WGS sequence"/>
</dbReference>
<evidence type="ECO:0000313" key="1">
    <source>
        <dbReference type="EMBL" id="GLD70799.1"/>
    </source>
</evidence>
<dbReference type="EMBL" id="BRZM01000442">
    <property type="protein sequence ID" value="GLD70799.1"/>
    <property type="molecule type" value="Genomic_DNA"/>
</dbReference>
<feature type="non-terminal residue" evidence="1">
    <location>
        <position position="103"/>
    </location>
</feature>
<organism evidence="1 2">
    <name type="scientific">Lates japonicus</name>
    <name type="common">Japanese lates</name>
    <dbReference type="NCBI Taxonomy" id="270547"/>
    <lineage>
        <taxon>Eukaryota</taxon>
        <taxon>Metazoa</taxon>
        <taxon>Chordata</taxon>
        <taxon>Craniata</taxon>
        <taxon>Vertebrata</taxon>
        <taxon>Euteleostomi</taxon>
        <taxon>Actinopterygii</taxon>
        <taxon>Neopterygii</taxon>
        <taxon>Teleostei</taxon>
        <taxon>Neoteleostei</taxon>
        <taxon>Acanthomorphata</taxon>
        <taxon>Carangaria</taxon>
        <taxon>Carangaria incertae sedis</taxon>
        <taxon>Centropomidae</taxon>
        <taxon>Lates</taxon>
    </lineage>
</organism>
<accession>A0AAD3RHL4</accession>
<gene>
    <name evidence="1" type="ORF">AKAME5_002211800</name>
</gene>
<protein>
    <submittedName>
        <fullName evidence="1">Uncharacterized protein</fullName>
    </submittedName>
</protein>
<keyword evidence="2" id="KW-1185">Reference proteome</keyword>
<name>A0AAD3RHL4_LATJO</name>
<reference evidence="1" key="1">
    <citation type="submission" date="2022-08" db="EMBL/GenBank/DDBJ databases">
        <title>Genome sequencing of akame (Lates japonicus).</title>
        <authorList>
            <person name="Hashiguchi Y."/>
            <person name="Takahashi H."/>
        </authorList>
    </citation>
    <scope>NUCLEOTIDE SEQUENCE</scope>
    <source>
        <strain evidence="1">Kochi</strain>
    </source>
</reference>